<sequence>MTSTAVTKWHPATKLLLAVGALAVPYLLWTQPESTPAVAVRAVEPAAAAIPESSAEAGQPGTAAAPYVMPPLERFTAVVERPLFSPTRRMPDIPEPPPEQPQQQVTQTAAPGPSGPGEPDLRFFGTVQQNGKSAALVTYPSTNEVARLVPGDRVGPWEVLAIGRNQLVLGAGDERRTFEIFGASLRQPPAEAPAPKTPRGKHGRDQAKARGDRAAAAGAQEEAAPPDQGETGQDAAPPDEANPDGMGGEPGTDGTGEDLPAPDADVPPDEGDLPDPGADTEAPPQR</sequence>
<name>A0ABU8XSJ3_9PROT</name>
<evidence type="ECO:0008006" key="4">
    <source>
        <dbReference type="Google" id="ProtNLM"/>
    </source>
</evidence>
<dbReference type="Proteomes" id="UP001375743">
    <property type="component" value="Unassembled WGS sequence"/>
</dbReference>
<feature type="compositionally biased region" description="Gly residues" evidence="1">
    <location>
        <begin position="245"/>
        <end position="254"/>
    </location>
</feature>
<accession>A0ABU8XSJ3</accession>
<feature type="compositionally biased region" description="Low complexity" evidence="1">
    <location>
        <begin position="101"/>
        <end position="112"/>
    </location>
</feature>
<feature type="compositionally biased region" description="Low complexity" evidence="1">
    <location>
        <begin position="214"/>
        <end position="228"/>
    </location>
</feature>
<evidence type="ECO:0000313" key="3">
    <source>
        <dbReference type="Proteomes" id="UP001375743"/>
    </source>
</evidence>
<evidence type="ECO:0000313" key="2">
    <source>
        <dbReference type="EMBL" id="MEK0083354.1"/>
    </source>
</evidence>
<comment type="caution">
    <text evidence="2">The sequence shown here is derived from an EMBL/GenBank/DDBJ whole genome shotgun (WGS) entry which is preliminary data.</text>
</comment>
<dbReference type="RefSeq" id="WP_418159197.1">
    <property type="nucleotide sequence ID" value="NZ_JBBLZC010000007.1"/>
</dbReference>
<organism evidence="2 3">
    <name type="scientific">Benzoatithermus flavus</name>
    <dbReference type="NCBI Taxonomy" id="3108223"/>
    <lineage>
        <taxon>Bacteria</taxon>
        <taxon>Pseudomonadati</taxon>
        <taxon>Pseudomonadota</taxon>
        <taxon>Alphaproteobacteria</taxon>
        <taxon>Geminicoccales</taxon>
        <taxon>Geminicoccaceae</taxon>
        <taxon>Benzoatithermus</taxon>
    </lineage>
</organism>
<protein>
    <recommendedName>
        <fullName evidence="4">Type II secretion system protein GspC N-terminal domain-containing protein</fullName>
    </recommendedName>
</protein>
<reference evidence="2 3" key="1">
    <citation type="submission" date="2024-01" db="EMBL/GenBank/DDBJ databases">
        <title>Multi-omics insights into the function and evolution of sodium benzoate biodegradation pathways in Benzoatithermus flavus gen. nov., sp. nov. from hot spring.</title>
        <authorList>
            <person name="Hu C.-J."/>
            <person name="Li W.-J."/>
        </authorList>
    </citation>
    <scope>NUCLEOTIDE SEQUENCE [LARGE SCALE GENOMIC DNA]</scope>
    <source>
        <strain evidence="2 3">SYSU G07066</strain>
    </source>
</reference>
<feature type="region of interest" description="Disordered" evidence="1">
    <location>
        <begin position="182"/>
        <end position="286"/>
    </location>
</feature>
<feature type="compositionally biased region" description="Basic and acidic residues" evidence="1">
    <location>
        <begin position="203"/>
        <end position="213"/>
    </location>
</feature>
<feature type="region of interest" description="Disordered" evidence="1">
    <location>
        <begin position="86"/>
        <end position="122"/>
    </location>
</feature>
<dbReference type="EMBL" id="JBBLZC010000007">
    <property type="protein sequence ID" value="MEK0083354.1"/>
    <property type="molecule type" value="Genomic_DNA"/>
</dbReference>
<gene>
    <name evidence="2" type="ORF">U1T56_09320</name>
</gene>
<keyword evidence="3" id="KW-1185">Reference proteome</keyword>
<evidence type="ECO:0000256" key="1">
    <source>
        <dbReference type="SAM" id="MobiDB-lite"/>
    </source>
</evidence>
<proteinExistence type="predicted"/>